<evidence type="ECO:0000313" key="2">
    <source>
        <dbReference type="EMBL" id="BBO69498.1"/>
    </source>
</evidence>
<dbReference type="EMBL" id="AP021874">
    <property type="protein sequence ID" value="BBO69498.1"/>
    <property type="molecule type" value="Genomic_DNA"/>
</dbReference>
<evidence type="ECO:0000313" key="3">
    <source>
        <dbReference type="Proteomes" id="UP000427906"/>
    </source>
</evidence>
<reference evidence="2 3" key="1">
    <citation type="submission" date="2019-11" db="EMBL/GenBank/DDBJ databases">
        <title>Comparative genomics of hydrocarbon-degrading Desulfosarcina strains.</title>
        <authorList>
            <person name="Watanabe M."/>
            <person name="Kojima H."/>
            <person name="Fukui M."/>
        </authorList>
    </citation>
    <scope>NUCLEOTIDE SEQUENCE [LARGE SCALE GENOMIC DNA]</scope>
    <source>
        <strain evidence="2 3">PL12</strain>
    </source>
</reference>
<dbReference type="AlphaFoldDB" id="A0A5K7YKZ9"/>
<evidence type="ECO:0000256" key="1">
    <source>
        <dbReference type="SAM" id="MobiDB-lite"/>
    </source>
</evidence>
<feature type="region of interest" description="Disordered" evidence="1">
    <location>
        <begin position="39"/>
        <end position="74"/>
    </location>
</feature>
<gene>
    <name evidence="2" type="ORF">DSCA_34280</name>
</gene>
<keyword evidence="3" id="KW-1185">Reference proteome</keyword>
<organism evidence="2 3">
    <name type="scientific">Desulfosarcina alkanivorans</name>
    <dbReference type="NCBI Taxonomy" id="571177"/>
    <lineage>
        <taxon>Bacteria</taxon>
        <taxon>Pseudomonadati</taxon>
        <taxon>Thermodesulfobacteriota</taxon>
        <taxon>Desulfobacteria</taxon>
        <taxon>Desulfobacterales</taxon>
        <taxon>Desulfosarcinaceae</taxon>
        <taxon>Desulfosarcina</taxon>
    </lineage>
</organism>
<proteinExistence type="predicted"/>
<dbReference type="KEGG" id="dalk:DSCA_34280"/>
<protein>
    <submittedName>
        <fullName evidence="2">Uncharacterized protein</fullName>
    </submittedName>
</protein>
<accession>A0A5K7YKZ9</accession>
<name>A0A5K7YKZ9_9BACT</name>
<sequence length="74" mass="8122">MPDGNKGLSWTAGGSFRFRNLIAFGGGVAYDLHLLEKYPARTPDKDGGSSPGGDPVMRRTRPDPEPDGTRYERR</sequence>
<dbReference type="Proteomes" id="UP000427906">
    <property type="component" value="Chromosome"/>
</dbReference>
<feature type="compositionally biased region" description="Basic and acidic residues" evidence="1">
    <location>
        <begin position="56"/>
        <end position="74"/>
    </location>
</feature>